<gene>
    <name evidence="2" type="ORF">GRF29_44g313728</name>
</gene>
<keyword evidence="3" id="KW-1185">Reference proteome</keyword>
<comment type="caution">
    <text evidence="2">The sequence shown here is derived from an EMBL/GenBank/DDBJ whole genome shotgun (WGS) entry which is preliminary data.</text>
</comment>
<feature type="region of interest" description="Disordered" evidence="1">
    <location>
        <begin position="137"/>
        <end position="163"/>
    </location>
</feature>
<accession>A0AAN6M216</accession>
<organism evidence="2 3">
    <name type="scientific">Pseudopithomyces chartarum</name>
    <dbReference type="NCBI Taxonomy" id="1892770"/>
    <lineage>
        <taxon>Eukaryota</taxon>
        <taxon>Fungi</taxon>
        <taxon>Dikarya</taxon>
        <taxon>Ascomycota</taxon>
        <taxon>Pezizomycotina</taxon>
        <taxon>Dothideomycetes</taxon>
        <taxon>Pleosporomycetidae</taxon>
        <taxon>Pleosporales</taxon>
        <taxon>Massarineae</taxon>
        <taxon>Didymosphaeriaceae</taxon>
        <taxon>Pseudopithomyces</taxon>
    </lineage>
</organism>
<name>A0AAN6M216_9PLEO</name>
<reference evidence="2 3" key="1">
    <citation type="submission" date="2021-02" db="EMBL/GenBank/DDBJ databases">
        <title>Genome assembly of Pseudopithomyces chartarum.</title>
        <authorList>
            <person name="Jauregui R."/>
            <person name="Singh J."/>
            <person name="Voisey C."/>
        </authorList>
    </citation>
    <scope>NUCLEOTIDE SEQUENCE [LARGE SCALE GENOMIC DNA]</scope>
    <source>
        <strain evidence="2 3">AGR01</strain>
    </source>
</reference>
<evidence type="ECO:0000313" key="2">
    <source>
        <dbReference type="EMBL" id="KAK3209670.1"/>
    </source>
</evidence>
<evidence type="ECO:0000313" key="3">
    <source>
        <dbReference type="Proteomes" id="UP001280581"/>
    </source>
</evidence>
<feature type="region of interest" description="Disordered" evidence="1">
    <location>
        <begin position="1"/>
        <end position="22"/>
    </location>
</feature>
<dbReference type="EMBL" id="WVTA01000005">
    <property type="protein sequence ID" value="KAK3209670.1"/>
    <property type="molecule type" value="Genomic_DNA"/>
</dbReference>
<dbReference type="AlphaFoldDB" id="A0AAN6M216"/>
<feature type="compositionally biased region" description="Polar residues" evidence="1">
    <location>
        <begin position="12"/>
        <end position="22"/>
    </location>
</feature>
<dbReference type="Proteomes" id="UP001280581">
    <property type="component" value="Unassembled WGS sequence"/>
</dbReference>
<proteinExistence type="predicted"/>
<evidence type="ECO:0000256" key="1">
    <source>
        <dbReference type="SAM" id="MobiDB-lite"/>
    </source>
</evidence>
<sequence>MVDAPMKVEQGPAQQSDRQFTSTLDSFTFSPEKILSKESLAEVPESSVKKSIENEKKTEVQKIEALRAPTMLAFAAPPQSIFSPECFLDKKSLAEMQGLQDRVWTWREYGKHEDERINEDQRVAAEDSIRKFIKNQEQAEMARKDQDKGPSNPLIKKEPDNEE</sequence>
<protein>
    <submittedName>
        <fullName evidence="2">Uncharacterized protein</fullName>
    </submittedName>
</protein>